<dbReference type="OrthoDB" id="10627925at2759"/>
<name>A0A0D0DWB6_9AGAM</name>
<keyword evidence="2" id="KW-1185">Reference proteome</keyword>
<sequence length="151" mass="17016">MGTSKGGTSVTKAGLVKQGVQEKWKGLDTKASDITLEDGNADKDAEKLHQARTFVSSEIVQKKSYSFPYGQLYMLLYRSMSASLTLTSVSASQFRWLVGFARFHPVKISKVNVVEYFEARQNHCKAHQGNGEERVIHYIVMMLMIMVYLTL</sequence>
<protein>
    <submittedName>
        <fullName evidence="1">Uncharacterized protein</fullName>
    </submittedName>
</protein>
<reference evidence="2" key="2">
    <citation type="submission" date="2015-01" db="EMBL/GenBank/DDBJ databases">
        <title>Evolutionary Origins and Diversification of the Mycorrhizal Mutualists.</title>
        <authorList>
            <consortium name="DOE Joint Genome Institute"/>
            <consortium name="Mycorrhizal Genomics Consortium"/>
            <person name="Kohler A."/>
            <person name="Kuo A."/>
            <person name="Nagy L.G."/>
            <person name="Floudas D."/>
            <person name="Copeland A."/>
            <person name="Barry K.W."/>
            <person name="Cichocki N."/>
            <person name="Veneault-Fourrey C."/>
            <person name="LaButti K."/>
            <person name="Lindquist E.A."/>
            <person name="Lipzen A."/>
            <person name="Lundell T."/>
            <person name="Morin E."/>
            <person name="Murat C."/>
            <person name="Riley R."/>
            <person name="Ohm R."/>
            <person name="Sun H."/>
            <person name="Tunlid A."/>
            <person name="Henrissat B."/>
            <person name="Grigoriev I.V."/>
            <person name="Hibbett D.S."/>
            <person name="Martin F."/>
        </authorList>
    </citation>
    <scope>NUCLEOTIDE SEQUENCE [LARGE SCALE GENOMIC DNA]</scope>
    <source>
        <strain evidence="2">Ve08.2h10</strain>
    </source>
</reference>
<evidence type="ECO:0000313" key="1">
    <source>
        <dbReference type="EMBL" id="KIK99593.1"/>
    </source>
</evidence>
<dbReference type="AlphaFoldDB" id="A0A0D0DWB6"/>
<proteinExistence type="predicted"/>
<reference evidence="1 2" key="1">
    <citation type="submission" date="2014-04" db="EMBL/GenBank/DDBJ databases">
        <authorList>
            <consortium name="DOE Joint Genome Institute"/>
            <person name="Kuo A."/>
            <person name="Kohler A."/>
            <person name="Jargeat P."/>
            <person name="Nagy L.G."/>
            <person name="Floudas D."/>
            <person name="Copeland A."/>
            <person name="Barry K.W."/>
            <person name="Cichocki N."/>
            <person name="Veneault-Fourrey C."/>
            <person name="LaButti K."/>
            <person name="Lindquist E.A."/>
            <person name="Lipzen A."/>
            <person name="Lundell T."/>
            <person name="Morin E."/>
            <person name="Murat C."/>
            <person name="Sun H."/>
            <person name="Tunlid A."/>
            <person name="Henrissat B."/>
            <person name="Grigoriev I.V."/>
            <person name="Hibbett D.S."/>
            <person name="Martin F."/>
            <person name="Nordberg H.P."/>
            <person name="Cantor M.N."/>
            <person name="Hua S.X."/>
        </authorList>
    </citation>
    <scope>NUCLEOTIDE SEQUENCE [LARGE SCALE GENOMIC DNA]</scope>
    <source>
        <strain evidence="1 2">Ve08.2h10</strain>
    </source>
</reference>
<dbReference type="EMBL" id="KN824855">
    <property type="protein sequence ID" value="KIK99593.1"/>
    <property type="molecule type" value="Genomic_DNA"/>
</dbReference>
<evidence type="ECO:0000313" key="2">
    <source>
        <dbReference type="Proteomes" id="UP000054538"/>
    </source>
</evidence>
<dbReference type="HOGENOM" id="CLU_1732073_0_0_1"/>
<dbReference type="Proteomes" id="UP000054538">
    <property type="component" value="Unassembled WGS sequence"/>
</dbReference>
<dbReference type="InParanoid" id="A0A0D0DWB6"/>
<organism evidence="1 2">
    <name type="scientific">Paxillus rubicundulus Ve08.2h10</name>
    <dbReference type="NCBI Taxonomy" id="930991"/>
    <lineage>
        <taxon>Eukaryota</taxon>
        <taxon>Fungi</taxon>
        <taxon>Dikarya</taxon>
        <taxon>Basidiomycota</taxon>
        <taxon>Agaricomycotina</taxon>
        <taxon>Agaricomycetes</taxon>
        <taxon>Agaricomycetidae</taxon>
        <taxon>Boletales</taxon>
        <taxon>Paxilineae</taxon>
        <taxon>Paxillaceae</taxon>
        <taxon>Paxillus</taxon>
    </lineage>
</organism>
<gene>
    <name evidence="1" type="ORF">PAXRUDRAFT_131797</name>
</gene>
<accession>A0A0D0DWB6</accession>